<dbReference type="Proteomes" id="UP001596415">
    <property type="component" value="Unassembled WGS sequence"/>
</dbReference>
<dbReference type="PANTHER" id="PTHR21299">
    <property type="entry name" value="CYTIDYLATE KINASE/PANTOATE-BETA-ALANINE LIGASE"/>
    <property type="match status" value="1"/>
</dbReference>
<feature type="binding site" evidence="8">
    <location>
        <begin position="148"/>
        <end position="151"/>
    </location>
    <ligand>
        <name>ATP</name>
        <dbReference type="ChEBI" id="CHEBI:30616"/>
    </ligand>
</feature>
<organism evidence="9 10">
    <name type="scientific">Jejudonia soesokkakensis</name>
    <dbReference type="NCBI Taxonomy" id="1323432"/>
    <lineage>
        <taxon>Bacteria</taxon>
        <taxon>Pseudomonadati</taxon>
        <taxon>Bacteroidota</taxon>
        <taxon>Flavobacteriia</taxon>
        <taxon>Flavobacteriales</taxon>
        <taxon>Flavobacteriaceae</taxon>
        <taxon>Jejudonia</taxon>
    </lineage>
</organism>
<feature type="binding site" evidence="8">
    <location>
        <begin position="29"/>
        <end position="36"/>
    </location>
    <ligand>
        <name>ATP</name>
        <dbReference type="ChEBI" id="CHEBI:30616"/>
    </ligand>
</feature>
<evidence type="ECO:0000256" key="4">
    <source>
        <dbReference type="ARBA" id="ARBA00022655"/>
    </source>
</evidence>
<comment type="catalytic activity">
    <reaction evidence="7 8">
        <text>(R)-pantoate + beta-alanine + ATP = (R)-pantothenate + AMP + diphosphate + H(+)</text>
        <dbReference type="Rhea" id="RHEA:10912"/>
        <dbReference type="ChEBI" id="CHEBI:15378"/>
        <dbReference type="ChEBI" id="CHEBI:15980"/>
        <dbReference type="ChEBI" id="CHEBI:29032"/>
        <dbReference type="ChEBI" id="CHEBI:30616"/>
        <dbReference type="ChEBI" id="CHEBI:33019"/>
        <dbReference type="ChEBI" id="CHEBI:57966"/>
        <dbReference type="ChEBI" id="CHEBI:456215"/>
        <dbReference type="EC" id="6.3.2.1"/>
    </reaction>
</comment>
<evidence type="ECO:0000256" key="2">
    <source>
        <dbReference type="ARBA" id="ARBA00009256"/>
    </source>
</evidence>
<dbReference type="Gene3D" id="3.30.1300.10">
    <property type="entry name" value="Pantoate-beta-alanine ligase, C-terminal domain"/>
    <property type="match status" value="1"/>
</dbReference>
<comment type="pathway">
    <text evidence="1 8">Cofactor biosynthesis; (R)-pantothenate biosynthesis; (R)-pantothenate from (R)-pantoate and beta-alanine: step 1/1.</text>
</comment>
<keyword evidence="10" id="KW-1185">Reference proteome</keyword>
<feature type="binding site" evidence="8">
    <location>
        <position position="154"/>
    </location>
    <ligand>
        <name>(R)-pantoate</name>
        <dbReference type="ChEBI" id="CHEBI:15980"/>
    </ligand>
</feature>
<dbReference type="Pfam" id="PF02569">
    <property type="entry name" value="Pantoate_ligase"/>
    <property type="match status" value="1"/>
</dbReference>
<feature type="active site" description="Proton donor" evidence="8">
    <location>
        <position position="36"/>
    </location>
</feature>
<dbReference type="EMBL" id="JBHTBN010000001">
    <property type="protein sequence ID" value="MFC7356382.1"/>
    <property type="molecule type" value="Genomic_DNA"/>
</dbReference>
<keyword evidence="6 8" id="KW-0067">ATP-binding</keyword>
<feature type="binding site" evidence="8">
    <location>
        <begin position="185"/>
        <end position="188"/>
    </location>
    <ligand>
        <name>ATP</name>
        <dbReference type="ChEBI" id="CHEBI:30616"/>
    </ligand>
</feature>
<keyword evidence="3 8" id="KW-0436">Ligase</keyword>
<evidence type="ECO:0000256" key="6">
    <source>
        <dbReference type="ARBA" id="ARBA00022840"/>
    </source>
</evidence>
<name>A0ABW2MQI2_9FLAO</name>
<comment type="caution">
    <text evidence="9">The sequence shown here is derived from an EMBL/GenBank/DDBJ whole genome shotgun (WGS) entry which is preliminary data.</text>
</comment>
<comment type="subunit">
    <text evidence="8">Homodimer.</text>
</comment>
<feature type="binding site" evidence="8">
    <location>
        <position position="60"/>
    </location>
    <ligand>
        <name>(R)-pantoate</name>
        <dbReference type="ChEBI" id="CHEBI:15980"/>
    </ligand>
</feature>
<comment type="subcellular location">
    <subcellularLocation>
        <location evidence="8">Cytoplasm</location>
    </subcellularLocation>
</comment>
<evidence type="ECO:0000256" key="5">
    <source>
        <dbReference type="ARBA" id="ARBA00022741"/>
    </source>
</evidence>
<comment type="function">
    <text evidence="8">Catalyzes the condensation of pantoate with beta-alanine in an ATP-dependent reaction via a pantoyl-adenylate intermediate.</text>
</comment>
<dbReference type="SUPFAM" id="SSF52374">
    <property type="entry name" value="Nucleotidylyl transferase"/>
    <property type="match status" value="1"/>
</dbReference>
<keyword evidence="4 8" id="KW-0566">Pantothenate biosynthesis</keyword>
<dbReference type="InterPro" id="IPR042176">
    <property type="entry name" value="Pantoate_ligase_C"/>
</dbReference>
<gene>
    <name evidence="8 9" type="primary">panC</name>
    <name evidence="9" type="ORF">ACFQO1_01675</name>
</gene>
<keyword evidence="5 8" id="KW-0547">Nucleotide-binding</keyword>
<evidence type="ECO:0000256" key="7">
    <source>
        <dbReference type="ARBA" id="ARBA00048258"/>
    </source>
</evidence>
<comment type="miscellaneous">
    <text evidence="8">The reaction proceeds by a bi uni uni bi ping pong mechanism.</text>
</comment>
<evidence type="ECO:0000256" key="3">
    <source>
        <dbReference type="ARBA" id="ARBA00022598"/>
    </source>
</evidence>
<dbReference type="Gene3D" id="3.40.50.620">
    <property type="entry name" value="HUPs"/>
    <property type="match status" value="1"/>
</dbReference>
<comment type="similarity">
    <text evidence="2 8">Belongs to the pantothenate synthetase family.</text>
</comment>
<evidence type="ECO:0000313" key="9">
    <source>
        <dbReference type="EMBL" id="MFC7356382.1"/>
    </source>
</evidence>
<sequence>MKVFTAAGKLNEFIDPLRGTKKIGLIPTMGALHEGHLSLVERGLEENDLVVVSIFVNPTQFDNAGDLKKYPRTLDADIALLKTLKGTILIFVPEAVELYQGTVVSKKYNFGSLENEMEGKHRKGHFDGVGTVVNLLFRAILPTRAYFGEKDFQQLQIVKKLVEIEKLSVDIIGCEIVREDSGLAMSSRNKRLSATQKEEAALISKTLKAVQKDFRKKSIHELNTFVKEAFASNPHLKLEYFEIANTKTLKTAFRKRKNSSYRAFIAAFAGEVRLIDNMALK</sequence>
<feature type="binding site" evidence="8">
    <location>
        <position position="60"/>
    </location>
    <ligand>
        <name>beta-alanine</name>
        <dbReference type="ChEBI" id="CHEBI:57966"/>
    </ligand>
</feature>
<accession>A0ABW2MQI2</accession>
<evidence type="ECO:0000313" key="10">
    <source>
        <dbReference type="Proteomes" id="UP001596415"/>
    </source>
</evidence>
<dbReference type="NCBIfam" id="TIGR00125">
    <property type="entry name" value="cyt_tran_rel"/>
    <property type="match status" value="1"/>
</dbReference>
<keyword evidence="8" id="KW-0963">Cytoplasm</keyword>
<dbReference type="NCBIfam" id="TIGR00018">
    <property type="entry name" value="panC"/>
    <property type="match status" value="1"/>
</dbReference>
<protein>
    <recommendedName>
        <fullName evidence="8">Pantothenate synthetase</fullName>
        <shortName evidence="8">PS</shortName>
        <ecNumber evidence="8">6.3.2.1</ecNumber>
    </recommendedName>
    <alternativeName>
        <fullName evidence="8">Pantoate--beta-alanine ligase</fullName>
    </alternativeName>
    <alternativeName>
        <fullName evidence="8">Pantoate-activating enzyme</fullName>
    </alternativeName>
</protein>
<feature type="binding site" evidence="8">
    <location>
        <position position="177"/>
    </location>
    <ligand>
        <name>ATP</name>
        <dbReference type="ChEBI" id="CHEBI:30616"/>
    </ligand>
</feature>
<evidence type="ECO:0000256" key="8">
    <source>
        <dbReference type="HAMAP-Rule" id="MF_00158"/>
    </source>
</evidence>
<dbReference type="RefSeq" id="WP_380216065.1">
    <property type="nucleotide sequence ID" value="NZ_JBHTBN010000001.1"/>
</dbReference>
<dbReference type="HAMAP" id="MF_00158">
    <property type="entry name" value="PanC"/>
    <property type="match status" value="1"/>
</dbReference>
<dbReference type="InterPro" id="IPR014729">
    <property type="entry name" value="Rossmann-like_a/b/a_fold"/>
</dbReference>
<dbReference type="InterPro" id="IPR004821">
    <property type="entry name" value="Cyt_trans-like"/>
</dbReference>
<dbReference type="PANTHER" id="PTHR21299:SF1">
    <property type="entry name" value="PANTOATE--BETA-ALANINE LIGASE"/>
    <property type="match status" value="1"/>
</dbReference>
<proteinExistence type="inferred from homology"/>
<dbReference type="GO" id="GO:0004592">
    <property type="term" value="F:pantoate-beta-alanine ligase activity"/>
    <property type="evidence" value="ECO:0007669"/>
    <property type="project" value="UniProtKB-EC"/>
</dbReference>
<reference evidence="10" key="1">
    <citation type="journal article" date="2019" name="Int. J. Syst. Evol. Microbiol.">
        <title>The Global Catalogue of Microorganisms (GCM) 10K type strain sequencing project: providing services to taxonomists for standard genome sequencing and annotation.</title>
        <authorList>
            <consortium name="The Broad Institute Genomics Platform"/>
            <consortium name="The Broad Institute Genome Sequencing Center for Infectious Disease"/>
            <person name="Wu L."/>
            <person name="Ma J."/>
        </authorList>
    </citation>
    <scope>NUCLEOTIDE SEQUENCE [LARGE SCALE GENOMIC DNA]</scope>
    <source>
        <strain evidence="10">CGMCC 1.16306</strain>
    </source>
</reference>
<dbReference type="InterPro" id="IPR003721">
    <property type="entry name" value="Pantoate_ligase"/>
</dbReference>
<evidence type="ECO:0000256" key="1">
    <source>
        <dbReference type="ARBA" id="ARBA00004990"/>
    </source>
</evidence>
<dbReference type="EC" id="6.3.2.1" evidence="8"/>